<protein>
    <submittedName>
        <fullName evidence="2">Hypothetical membrane protein</fullName>
    </submittedName>
</protein>
<dbReference type="STRING" id="243272.MARTH_orf868"/>
<name>B3PNI4_META1</name>
<dbReference type="HOGENOM" id="CLU_820887_0_0_14"/>
<dbReference type="AlphaFoldDB" id="B3PNI4"/>
<gene>
    <name evidence="2" type="ordered locus">MARTH_orf868</name>
</gene>
<accession>B3PNI4</accession>
<organism evidence="2 3">
    <name type="scientific">Metamycoplasma arthritidis (strain 158L3-1)</name>
    <name type="common">Mycoplasma arthritidis</name>
    <dbReference type="NCBI Taxonomy" id="243272"/>
    <lineage>
        <taxon>Bacteria</taxon>
        <taxon>Bacillati</taxon>
        <taxon>Mycoplasmatota</taxon>
        <taxon>Mycoplasmoidales</taxon>
        <taxon>Metamycoplasmataceae</taxon>
        <taxon>Metamycoplasma</taxon>
    </lineage>
</organism>
<dbReference type="Proteomes" id="UP000008812">
    <property type="component" value="Chromosome"/>
</dbReference>
<dbReference type="KEGG" id="mat:MARTH_orf868"/>
<proteinExistence type="predicted"/>
<reference evidence="2 3" key="1">
    <citation type="journal article" date="2008" name="Infect. Immun.">
        <title>Genome of Mycoplasma arthritidis.</title>
        <authorList>
            <person name="Dybvig K."/>
            <person name="Zuhua C."/>
            <person name="Lao P."/>
            <person name="Jordan D.S."/>
            <person name="French C.T."/>
            <person name="Tu A.H."/>
            <person name="Loraine A.E."/>
        </authorList>
    </citation>
    <scope>NUCLEOTIDE SEQUENCE [LARGE SCALE GENOMIC DNA]</scope>
    <source>
        <strain evidence="2 3">158L3-1</strain>
    </source>
</reference>
<keyword evidence="1" id="KW-0175">Coiled coil</keyword>
<evidence type="ECO:0000313" key="3">
    <source>
        <dbReference type="Proteomes" id="UP000008812"/>
    </source>
</evidence>
<feature type="coiled-coil region" evidence="1">
    <location>
        <begin position="31"/>
        <end position="65"/>
    </location>
</feature>
<sequence length="338" mass="37733">MTKKSKIVLSISLGATLCVTTASTGVLVYVIKKQQAKEKALQNARANYQNVLGMLNNKKAELSKQNDDNKFNAIIAQLDSQKTKFDKLFEESKNSIEKLDKLCKDIKEYLDSTIIPWEKTAKDLQSLIEQITKKIASLSDAKLDNIKAFANGQLANAKKVVGVAERQELGDNIGILNEVLKYLTIYDKKTESKEVLSNMVTRATTLKEEIDKEDDYASLRSALESAFKAAKTILEDDNKTGIEYLDAAIKLRETILVTEASQLSAIKNERRKLNTLISEIKHYLSMGIKDSLKSEVAKLNSQIADAVQKEASLKIGEIKKAYQSLNSAFEKFKALNEK</sequence>
<keyword evidence="3" id="KW-1185">Reference proteome</keyword>
<dbReference type="EMBL" id="CP001047">
    <property type="protein sequence ID" value="ACF07586.1"/>
    <property type="molecule type" value="Genomic_DNA"/>
</dbReference>
<dbReference type="RefSeq" id="WP_012498543.1">
    <property type="nucleotide sequence ID" value="NC_011025.1"/>
</dbReference>
<evidence type="ECO:0000313" key="2">
    <source>
        <dbReference type="EMBL" id="ACF07586.1"/>
    </source>
</evidence>
<evidence type="ECO:0000256" key="1">
    <source>
        <dbReference type="SAM" id="Coils"/>
    </source>
</evidence>